<sequence length="161" mass="18048">MASLTAQVNRRLASTRVLLAELATSSERTPFAEQAILEAGLFHLCCGYTHYLRELCGYYGVSSLAAIDTEVDARQALERLGKQPAEVTELCQLAQRPDAWLSQLLSSYRACWASDANSEHLIQVQRLDDTPLVDLSRAHLTQWLDELQATIERHRQSSTEC</sequence>
<organism evidence="1 2">
    <name type="scientific">Gilvimarinus japonicus</name>
    <dbReference type="NCBI Taxonomy" id="1796469"/>
    <lineage>
        <taxon>Bacteria</taxon>
        <taxon>Pseudomonadati</taxon>
        <taxon>Pseudomonadota</taxon>
        <taxon>Gammaproteobacteria</taxon>
        <taxon>Cellvibrionales</taxon>
        <taxon>Cellvibrionaceae</taxon>
        <taxon>Gilvimarinus</taxon>
    </lineage>
</organism>
<evidence type="ECO:0000313" key="2">
    <source>
        <dbReference type="Proteomes" id="UP001595548"/>
    </source>
</evidence>
<reference evidence="2" key="1">
    <citation type="journal article" date="2019" name="Int. J. Syst. Evol. Microbiol.">
        <title>The Global Catalogue of Microorganisms (GCM) 10K type strain sequencing project: providing services to taxonomists for standard genome sequencing and annotation.</title>
        <authorList>
            <consortium name="The Broad Institute Genomics Platform"/>
            <consortium name="The Broad Institute Genome Sequencing Center for Infectious Disease"/>
            <person name="Wu L."/>
            <person name="Ma J."/>
        </authorList>
    </citation>
    <scope>NUCLEOTIDE SEQUENCE [LARGE SCALE GENOMIC DNA]</scope>
    <source>
        <strain evidence="2">KCTC 52141</strain>
    </source>
</reference>
<dbReference type="Pfam" id="PF20227">
    <property type="entry name" value="DUF6586"/>
    <property type="match status" value="1"/>
</dbReference>
<dbReference type="InterPro" id="IPR046493">
    <property type="entry name" value="DUF6586"/>
</dbReference>
<keyword evidence="2" id="KW-1185">Reference proteome</keyword>
<comment type="caution">
    <text evidence="1">The sequence shown here is derived from an EMBL/GenBank/DDBJ whole genome shotgun (WGS) entry which is preliminary data.</text>
</comment>
<protein>
    <submittedName>
        <fullName evidence="1">DUF6586 family protein</fullName>
    </submittedName>
</protein>
<dbReference type="Proteomes" id="UP001595548">
    <property type="component" value="Unassembled WGS sequence"/>
</dbReference>
<dbReference type="RefSeq" id="WP_382415977.1">
    <property type="nucleotide sequence ID" value="NZ_AP031500.1"/>
</dbReference>
<gene>
    <name evidence="1" type="ORF">ACFOEB_08955</name>
</gene>
<name>A0ABV7HNJ0_9GAMM</name>
<proteinExistence type="predicted"/>
<accession>A0ABV7HNJ0</accession>
<evidence type="ECO:0000313" key="1">
    <source>
        <dbReference type="EMBL" id="MFC3155327.1"/>
    </source>
</evidence>
<dbReference type="EMBL" id="JBHRTL010000006">
    <property type="protein sequence ID" value="MFC3155327.1"/>
    <property type="molecule type" value="Genomic_DNA"/>
</dbReference>